<feature type="domain" description="Photosynthesis system II assembly factor Ycf48/Hcf136-like" evidence="5">
    <location>
        <begin position="194"/>
        <end position="318"/>
    </location>
</feature>
<evidence type="ECO:0000256" key="1">
    <source>
        <dbReference type="ARBA" id="ARBA00022531"/>
    </source>
</evidence>
<dbReference type="Proteomes" id="UP000580043">
    <property type="component" value="Unassembled WGS sequence"/>
</dbReference>
<keyword evidence="4" id="KW-0732">Signal</keyword>
<keyword evidence="7" id="KW-1185">Reference proteome</keyword>
<evidence type="ECO:0000256" key="2">
    <source>
        <dbReference type="ARBA" id="ARBA00023276"/>
    </source>
</evidence>
<dbReference type="RefSeq" id="WP_169147656.1">
    <property type="nucleotide sequence ID" value="NZ_JABBGA010000022.1"/>
</dbReference>
<dbReference type="SUPFAM" id="SSF110296">
    <property type="entry name" value="Oligoxyloglucan reducing end-specific cellobiohydrolase"/>
    <property type="match status" value="1"/>
</dbReference>
<sequence>MRRFPPLPHLPLATLAVAAALALAASAGAGLAPRSAAPAIDLLETPSPQSPRAAAQLMNGLVHAGDRLVAAGARGTIVYSDDGGRSWAQATVPVAVMLTALHFPTPQLGWAVGHDGVILHSHDGGLSWQRQFDGNQANTQMQAWAQARLERARQALQHASEAQRQAAEDALAAAEDGLAGIEQSASFGPSRPFMSVWFRNASEGYAVGAFGMAFGTTDGGKQWTLFADRLPNPESLHLYAIASPAPGVLLVAGERGLLLRSADAGASWQARPPLTEGGLYGLAALPDGSAVLAFGFDGAVLHSADLGASWQPLASGTRSALYGAAQAGSELMLVGNNGTRLRLAGKRFEALPTGDGRTLSAAALGTHGWVLAGWGGLSTDAPSPDTTGAPRHE</sequence>
<evidence type="ECO:0000259" key="5">
    <source>
        <dbReference type="Pfam" id="PF14870"/>
    </source>
</evidence>
<gene>
    <name evidence="6" type="ORF">HHL15_20390</name>
</gene>
<evidence type="ECO:0000313" key="6">
    <source>
        <dbReference type="EMBL" id="NML28122.1"/>
    </source>
</evidence>
<organism evidence="6 7">
    <name type="scientific">Zoogloea dura</name>
    <dbReference type="NCBI Taxonomy" id="2728840"/>
    <lineage>
        <taxon>Bacteria</taxon>
        <taxon>Pseudomonadati</taxon>
        <taxon>Pseudomonadota</taxon>
        <taxon>Betaproteobacteria</taxon>
        <taxon>Rhodocyclales</taxon>
        <taxon>Zoogloeaceae</taxon>
        <taxon>Zoogloea</taxon>
    </lineage>
</organism>
<dbReference type="Pfam" id="PF14870">
    <property type="entry name" value="PSII_BNR"/>
    <property type="match status" value="1"/>
</dbReference>
<evidence type="ECO:0000256" key="3">
    <source>
        <dbReference type="SAM" id="Coils"/>
    </source>
</evidence>
<dbReference type="Gene3D" id="2.130.10.10">
    <property type="entry name" value="YVTN repeat-like/Quinoprotein amine dehydrogenase"/>
    <property type="match status" value="2"/>
</dbReference>
<comment type="caution">
    <text evidence="6">The sequence shown here is derived from an EMBL/GenBank/DDBJ whole genome shotgun (WGS) entry which is preliminary data.</text>
</comment>
<evidence type="ECO:0000313" key="7">
    <source>
        <dbReference type="Proteomes" id="UP000580043"/>
    </source>
</evidence>
<dbReference type="InterPro" id="IPR015943">
    <property type="entry name" value="WD40/YVTN_repeat-like_dom_sf"/>
</dbReference>
<keyword evidence="3" id="KW-0175">Coiled coil</keyword>
<keyword evidence="2" id="KW-0604">Photosystem II</keyword>
<dbReference type="AlphaFoldDB" id="A0A848GAF9"/>
<proteinExistence type="predicted"/>
<feature type="signal peptide" evidence="4">
    <location>
        <begin position="1"/>
        <end position="29"/>
    </location>
</feature>
<dbReference type="PANTHER" id="PTHR47199">
    <property type="entry name" value="PHOTOSYSTEM II STABILITY/ASSEMBLY FACTOR HCF136, CHLOROPLASTIC"/>
    <property type="match status" value="1"/>
</dbReference>
<dbReference type="CDD" id="cd15482">
    <property type="entry name" value="Sialidase_non-viral"/>
    <property type="match status" value="1"/>
</dbReference>
<feature type="chain" id="PRO_5032378771" evidence="4">
    <location>
        <begin position="30"/>
        <end position="393"/>
    </location>
</feature>
<reference evidence="6 7" key="1">
    <citation type="submission" date="2020-04" db="EMBL/GenBank/DDBJ databases">
        <title>Zoogloea sp. G-4-1-14 isolated from soil.</title>
        <authorList>
            <person name="Dahal R.H."/>
        </authorList>
    </citation>
    <scope>NUCLEOTIDE SEQUENCE [LARGE SCALE GENOMIC DNA]</scope>
    <source>
        <strain evidence="6 7">G-4-1-14</strain>
    </source>
</reference>
<dbReference type="EMBL" id="JABBGA010000022">
    <property type="protein sequence ID" value="NML28122.1"/>
    <property type="molecule type" value="Genomic_DNA"/>
</dbReference>
<dbReference type="GO" id="GO:0015979">
    <property type="term" value="P:photosynthesis"/>
    <property type="evidence" value="ECO:0007669"/>
    <property type="project" value="UniProtKB-KW"/>
</dbReference>
<name>A0A848GAF9_9RHOO</name>
<dbReference type="PANTHER" id="PTHR47199:SF2">
    <property type="entry name" value="PHOTOSYSTEM II STABILITY_ASSEMBLY FACTOR HCF136, CHLOROPLASTIC"/>
    <property type="match status" value="1"/>
</dbReference>
<dbReference type="GO" id="GO:0009523">
    <property type="term" value="C:photosystem II"/>
    <property type="evidence" value="ECO:0007669"/>
    <property type="project" value="UniProtKB-KW"/>
</dbReference>
<evidence type="ECO:0000256" key="4">
    <source>
        <dbReference type="SAM" id="SignalP"/>
    </source>
</evidence>
<protein>
    <submittedName>
        <fullName evidence="6">Photosystem I reaction center subunit IV</fullName>
    </submittedName>
</protein>
<feature type="coiled-coil region" evidence="3">
    <location>
        <begin position="149"/>
        <end position="184"/>
    </location>
</feature>
<keyword evidence="1" id="KW-0602">Photosynthesis</keyword>
<accession>A0A848GAF9</accession>
<dbReference type="InterPro" id="IPR028203">
    <property type="entry name" value="PSII_CF48-like_dom"/>
</dbReference>